<feature type="chain" id="PRO_5022216457" evidence="2">
    <location>
        <begin position="24"/>
        <end position="75"/>
    </location>
</feature>
<feature type="compositionally biased region" description="Low complexity" evidence="1">
    <location>
        <begin position="36"/>
        <end position="55"/>
    </location>
</feature>
<dbReference type="Proteomes" id="UP000315344">
    <property type="component" value="Unassembled WGS sequence"/>
</dbReference>
<protein>
    <submittedName>
        <fullName evidence="3">Uncharacterized protein</fullName>
    </submittedName>
</protein>
<gene>
    <name evidence="3" type="ORF">DI616_19860</name>
</gene>
<evidence type="ECO:0000313" key="3">
    <source>
        <dbReference type="EMBL" id="TKW63212.1"/>
    </source>
</evidence>
<organism evidence="3 4">
    <name type="scientific">Paracoccus denitrificans</name>
    <dbReference type="NCBI Taxonomy" id="266"/>
    <lineage>
        <taxon>Bacteria</taxon>
        <taxon>Pseudomonadati</taxon>
        <taxon>Pseudomonadota</taxon>
        <taxon>Alphaproteobacteria</taxon>
        <taxon>Rhodobacterales</taxon>
        <taxon>Paracoccaceae</taxon>
        <taxon>Paracoccus</taxon>
    </lineage>
</organism>
<feature type="signal peptide" evidence="2">
    <location>
        <begin position="1"/>
        <end position="23"/>
    </location>
</feature>
<comment type="caution">
    <text evidence="3">The sequence shown here is derived from an EMBL/GenBank/DDBJ whole genome shotgun (WGS) entry which is preliminary data.</text>
</comment>
<reference evidence="3 4" key="1">
    <citation type="journal article" date="2017" name="Nat. Commun.">
        <title>In situ click chemistry generation of cyclooxygenase-2 inhibitors.</title>
        <authorList>
            <person name="Bhardwaj A."/>
            <person name="Kaur J."/>
            <person name="Wuest M."/>
            <person name="Wuest F."/>
        </authorList>
    </citation>
    <scope>NUCLEOTIDE SEQUENCE [LARGE SCALE GENOMIC DNA]</scope>
    <source>
        <strain evidence="3">S2_012_000_R3_94</strain>
    </source>
</reference>
<feature type="region of interest" description="Disordered" evidence="1">
    <location>
        <begin position="36"/>
        <end position="75"/>
    </location>
</feature>
<proteinExistence type="predicted"/>
<accession>A0A533I077</accession>
<dbReference type="EMBL" id="VAFL01000037">
    <property type="protein sequence ID" value="TKW63212.1"/>
    <property type="molecule type" value="Genomic_DNA"/>
</dbReference>
<name>A0A533I077_PARDE</name>
<evidence type="ECO:0000256" key="2">
    <source>
        <dbReference type="SAM" id="SignalP"/>
    </source>
</evidence>
<keyword evidence="2" id="KW-0732">Signal</keyword>
<sequence>MVRRFRYSRVAAAAVLLSAAMLAGCATTQPQFSYDPDVPALPTAPTTAPDNTPRPLHTPSAWRGAHGGQAAATPT</sequence>
<evidence type="ECO:0000313" key="4">
    <source>
        <dbReference type="Proteomes" id="UP000315344"/>
    </source>
</evidence>
<dbReference type="AlphaFoldDB" id="A0A533I077"/>
<evidence type="ECO:0000256" key="1">
    <source>
        <dbReference type="SAM" id="MobiDB-lite"/>
    </source>
</evidence>
<dbReference type="PROSITE" id="PS51257">
    <property type="entry name" value="PROKAR_LIPOPROTEIN"/>
    <property type="match status" value="1"/>
</dbReference>